<gene>
    <name evidence="2" type="ORF">UT34_C0002G0256</name>
</gene>
<organism evidence="2 3">
    <name type="scientific">candidate division WS6 bacterium GW2011_GWF2_39_15</name>
    <dbReference type="NCBI Taxonomy" id="1619100"/>
    <lineage>
        <taxon>Bacteria</taxon>
        <taxon>Candidatus Dojkabacteria</taxon>
    </lineage>
</organism>
<name>A0A0G0MNV7_9BACT</name>
<feature type="transmembrane region" description="Helical" evidence="1">
    <location>
        <begin position="41"/>
        <end position="60"/>
    </location>
</feature>
<evidence type="ECO:0000313" key="2">
    <source>
        <dbReference type="EMBL" id="KKR05749.1"/>
    </source>
</evidence>
<keyword evidence="1" id="KW-0812">Transmembrane</keyword>
<protein>
    <recommendedName>
        <fullName evidence="4">Glycosyltransferase RgtA/B/C/D-like domain-containing protein</fullName>
    </recommendedName>
</protein>
<feature type="transmembrane region" description="Helical" evidence="1">
    <location>
        <begin position="375"/>
        <end position="394"/>
    </location>
</feature>
<feature type="transmembrane region" description="Helical" evidence="1">
    <location>
        <begin position="251"/>
        <end position="267"/>
    </location>
</feature>
<evidence type="ECO:0008006" key="4">
    <source>
        <dbReference type="Google" id="ProtNLM"/>
    </source>
</evidence>
<feature type="transmembrane region" description="Helical" evidence="1">
    <location>
        <begin position="177"/>
        <end position="196"/>
    </location>
</feature>
<feature type="transmembrane region" description="Helical" evidence="1">
    <location>
        <begin position="425"/>
        <end position="443"/>
    </location>
</feature>
<feature type="transmembrane region" description="Helical" evidence="1">
    <location>
        <begin position="455"/>
        <end position="472"/>
    </location>
</feature>
<feature type="transmembrane region" description="Helical" evidence="1">
    <location>
        <begin position="297"/>
        <end position="318"/>
    </location>
</feature>
<proteinExistence type="predicted"/>
<dbReference type="Proteomes" id="UP000034799">
    <property type="component" value="Unassembled WGS sequence"/>
</dbReference>
<feature type="transmembrane region" description="Helical" evidence="1">
    <location>
        <begin position="227"/>
        <end position="244"/>
    </location>
</feature>
<evidence type="ECO:0000256" key="1">
    <source>
        <dbReference type="SAM" id="Phobius"/>
    </source>
</evidence>
<accession>A0A0G0MNV7</accession>
<evidence type="ECO:0000313" key="3">
    <source>
        <dbReference type="Proteomes" id="UP000034799"/>
    </source>
</evidence>
<dbReference type="STRING" id="1619100.UT34_C0002G0256"/>
<feature type="transmembrane region" description="Helical" evidence="1">
    <location>
        <begin position="273"/>
        <end position="290"/>
    </location>
</feature>
<keyword evidence="1" id="KW-1133">Transmembrane helix</keyword>
<reference evidence="2 3" key="1">
    <citation type="journal article" date="2015" name="Nature">
        <title>rRNA introns, odd ribosomes, and small enigmatic genomes across a large radiation of phyla.</title>
        <authorList>
            <person name="Brown C.T."/>
            <person name="Hug L.A."/>
            <person name="Thomas B.C."/>
            <person name="Sharon I."/>
            <person name="Castelle C.J."/>
            <person name="Singh A."/>
            <person name="Wilkins M.J."/>
            <person name="Williams K.H."/>
            <person name="Banfield J.F."/>
        </authorList>
    </citation>
    <scope>NUCLEOTIDE SEQUENCE [LARGE SCALE GENOMIC DNA]</scope>
</reference>
<feature type="transmembrane region" description="Helical" evidence="1">
    <location>
        <begin position="12"/>
        <end position="35"/>
    </location>
</feature>
<keyword evidence="1" id="KW-0472">Membrane</keyword>
<comment type="caution">
    <text evidence="2">The sequence shown here is derived from an EMBL/GenBank/DDBJ whole genome shotgun (WGS) entry which is preliminary data.</text>
</comment>
<feature type="transmembrane region" description="Helical" evidence="1">
    <location>
        <begin position="340"/>
        <end position="363"/>
    </location>
</feature>
<sequence length="681" mass="79506">MNKNQTEKKGSITLYQLLWLVISSIAFSGIVLLWSANYSPFKAIIGGLLGLVFLFTLFRWKIEIPRLKVGKIAVIFLFVLGIGIILRISPWMYLEGGQDEGLYISMSKQFDRTGRLQFDDIAVPKLKGDDLVRYEKEAGWAILGIKKADEGSLYYGFYPMHPMLMSVTGFIFGENHMTSSLTLFSILSIIGIFLLTKEISGSTLAGTIAGSLLAFSPLHLYFSRFPVTEILALSLTLNTFYFILRGLKTKSWTPLLIALFLINIFFYTRITWIIALPFYILMILAIMVYLKERKERIMWGLWGLLVLLTYLISLYFYYTQINTLYVLFYHDIFKIVPERWFYTLLGLIPLVVFLFSTVFRKYVKWVMEVVFKYRNIFIYIGLIILVVINLRYFYRMAFTDTFVGTRADYFWGMANKGWIIFKDTALMSLILYLTPVGVILFALSIKRVINTPVRVLLTIFLFLFLALNLTVNKFTPYHFYYARYQLSEIIPVIYVFISIYMVTLFRTSKLWFYLCLGFLTFYNLFFTAFQFQGYVGTTPVTFNQIQETVSKKDLIFFYDPTKWGTSFIVSPLKYFYNVPTAIVRRGTNLSGYLATSEAYDFNRYVLTTIVLNHEKLEYIKTFNFEKGFYASVKTEDEILETKINDYKIPYCDQFINEKFCAGIIPIKYHLSSIPLYLYKIK</sequence>
<feature type="transmembrane region" description="Helical" evidence="1">
    <location>
        <begin position="484"/>
        <end position="503"/>
    </location>
</feature>
<feature type="transmembrane region" description="Helical" evidence="1">
    <location>
        <begin position="510"/>
        <end position="531"/>
    </location>
</feature>
<dbReference type="EMBL" id="LBWK01000002">
    <property type="protein sequence ID" value="KKR05749.1"/>
    <property type="molecule type" value="Genomic_DNA"/>
</dbReference>
<feature type="transmembrane region" description="Helical" evidence="1">
    <location>
        <begin position="72"/>
        <end position="93"/>
    </location>
</feature>
<dbReference type="AlphaFoldDB" id="A0A0G0MNV7"/>